<comment type="catalytic activity">
    <reaction evidence="1">
        <text>ATP + protein L-histidine = ADP + protein N-phospho-L-histidine.</text>
        <dbReference type="EC" id="2.7.13.3"/>
    </reaction>
</comment>
<dbReference type="EMBL" id="JBHULV010000041">
    <property type="protein sequence ID" value="MFD2732384.1"/>
    <property type="molecule type" value="Genomic_DNA"/>
</dbReference>
<keyword evidence="3" id="KW-0378">Hydrolase</keyword>
<feature type="domain" description="Histidine kinase" evidence="5">
    <location>
        <begin position="849"/>
        <end position="1059"/>
    </location>
</feature>
<feature type="active site" evidence="3">
    <location>
        <position position="41"/>
    </location>
</feature>
<dbReference type="PANTHER" id="PTHR24422">
    <property type="entry name" value="CHEMOTAXIS PROTEIN METHYLTRANSFERASE"/>
    <property type="match status" value="1"/>
</dbReference>
<dbReference type="RefSeq" id="WP_379042449.1">
    <property type="nucleotide sequence ID" value="NZ_JBHSKW010000023.1"/>
</dbReference>
<dbReference type="SUPFAM" id="SSF47384">
    <property type="entry name" value="Homodimeric domain of signal transducing histidine kinase"/>
    <property type="match status" value="1"/>
</dbReference>
<evidence type="ECO:0000256" key="4">
    <source>
        <dbReference type="SAM" id="Coils"/>
    </source>
</evidence>
<protein>
    <recommendedName>
        <fullName evidence="2">histidine kinase</fullName>
        <ecNumber evidence="2">2.7.13.3</ecNumber>
    </recommendedName>
</protein>
<dbReference type="SUPFAM" id="SSF52738">
    <property type="entry name" value="Methylesterase CheB, C-terminal domain"/>
    <property type="match status" value="1"/>
</dbReference>
<sequence length="1060" mass="120488">MKSKEPKYIIAIGASAGGMEEINSFFDHTPLDGVAYVIIQHLSADFKSRMVELLARHSKLEIKEAEKNEEVHTNHVYLIPNDKYMTIKHGRLLLTEKNKQGPHLSINLFFNSLAMDCGRKAIAIVFSGLGADGTEGIKSIKKSGGMIMVRNPETSPYPSMPTQAIHTGLVDFILEPELMPMAIEDFVKNGNETLNNSDDDDDEKALATIIELIKQKTPLDFSEYKNTTILRRTKRRATNGNFTSLNTYLEYLKETPEEITELSKEFLISVTSFFRDPDAFNIIKENIIPNLLKKLQPEEELKIWVAGCATGEEVYTLAILIAEQLTGEFKDIIVKIFATDIDSVAMDFASKGIYPLAAIKNIPAALLSKNFLKEGERYKINPIIRKMVIFAHHDLVKNPPYCNMHLISCRNILIYLTPVLQKKIFSMLLFGLRMDGYLFLGSSENPMPIISSLEVVNKKWKIYKNIKTKRILSFDNFSIPEFLEQKHLPILLRNEPTKMMGNTQSEIMNIELAKELNYLTICIDENNQVIKSFGDTKRYLIQENFNSNLAELLVGSIAIAFNNLSTSARKSNMRECVSGIMVKEGDKFLNVTMTIIPLIDKRATSKVLMVIFTSDLEAASTNKFLLFDEKVYYDKYTENLEEELKEIKDKLQIAYQQLDASNENMQSFNEELISANEEMQSTNEEMQSVNEELHTINTDYQLKNKELLDMNDDLNNYFRSNINGQLFINNELELMKFSPGAVQQINLMESDIGRPINHISTNIKFENIINDVKEVLEKGSLISKEIETINGKWYQMMIMPYLKLADNKINGAIITFNDVTALKEAQTELALKNKSLTRINTDLDHFIHAASHDLLAPLGNIETSINVMNKIALSDEKLADILDIINMSVKTFRLLITDISVIAKIEGDMIKMESVDINEQLDNIVWSLKDKIEFSKATIHRNIEIDKIWFSKKNIRSILFNLISNSIKFKGENSPEIYIQTVKNKDEIILSVKDNGRGMNENEKDKIFEMYGRLNQNIEGSGIGLYLAKKIVNAAGGKIEVESTVNSGSTFTIYLKNEQL</sequence>
<dbReference type="InterPro" id="IPR050903">
    <property type="entry name" value="Bact_Chemotaxis_MeTrfase"/>
</dbReference>
<dbReference type="PRINTS" id="PR00996">
    <property type="entry name" value="CHERMTFRASE"/>
</dbReference>
<evidence type="ECO:0000256" key="2">
    <source>
        <dbReference type="ARBA" id="ARBA00012438"/>
    </source>
</evidence>
<dbReference type="SMART" id="SM00138">
    <property type="entry name" value="MeTrc"/>
    <property type="match status" value="1"/>
</dbReference>
<dbReference type="CDD" id="cd00082">
    <property type="entry name" value="HisKA"/>
    <property type="match status" value="1"/>
</dbReference>
<dbReference type="EC" id="2.7.13.3" evidence="2"/>
<dbReference type="Gene3D" id="3.40.50.150">
    <property type="entry name" value="Vaccinia Virus protein VP39"/>
    <property type="match status" value="1"/>
</dbReference>
<dbReference type="InterPro" id="IPR005467">
    <property type="entry name" value="His_kinase_dom"/>
</dbReference>
<keyword evidence="4" id="KW-0175">Coiled coil</keyword>
<dbReference type="InterPro" id="IPR000673">
    <property type="entry name" value="Sig_transdc_resp-reg_Me-estase"/>
</dbReference>
<dbReference type="Pfam" id="PF02518">
    <property type="entry name" value="HATPase_c"/>
    <property type="match status" value="1"/>
</dbReference>
<dbReference type="Gene3D" id="3.40.50.180">
    <property type="entry name" value="Methylesterase CheB, C-terminal domain"/>
    <property type="match status" value="1"/>
</dbReference>
<dbReference type="SUPFAM" id="SSF53335">
    <property type="entry name" value="S-adenosyl-L-methionine-dependent methyltransferases"/>
    <property type="match status" value="1"/>
</dbReference>
<organism evidence="8 9">
    <name type="scientific">Pedobacter alpinus</name>
    <dbReference type="NCBI Taxonomy" id="1590643"/>
    <lineage>
        <taxon>Bacteria</taxon>
        <taxon>Pseudomonadati</taxon>
        <taxon>Bacteroidota</taxon>
        <taxon>Sphingobacteriia</taxon>
        <taxon>Sphingobacteriales</taxon>
        <taxon>Sphingobacteriaceae</taxon>
        <taxon>Pedobacter</taxon>
    </lineage>
</organism>
<feature type="domain" description="CheR-type methyltransferase" evidence="7">
    <location>
        <begin position="203"/>
        <end position="444"/>
    </location>
</feature>
<dbReference type="Gene3D" id="3.30.565.10">
    <property type="entry name" value="Histidine kinase-like ATPase, C-terminal domain"/>
    <property type="match status" value="1"/>
</dbReference>
<dbReference type="SUPFAM" id="SSF55874">
    <property type="entry name" value="ATPase domain of HSP90 chaperone/DNA topoisomerase II/histidine kinase"/>
    <property type="match status" value="1"/>
</dbReference>
<dbReference type="InterPro" id="IPR003594">
    <property type="entry name" value="HATPase_dom"/>
</dbReference>
<dbReference type="Gene3D" id="1.10.287.130">
    <property type="match status" value="1"/>
</dbReference>
<dbReference type="InterPro" id="IPR029063">
    <property type="entry name" value="SAM-dependent_MTases_sf"/>
</dbReference>
<dbReference type="PROSITE" id="PS50123">
    <property type="entry name" value="CHER"/>
    <property type="match status" value="1"/>
</dbReference>
<evidence type="ECO:0000256" key="3">
    <source>
        <dbReference type="PROSITE-ProRule" id="PRU00050"/>
    </source>
</evidence>
<evidence type="ECO:0000256" key="1">
    <source>
        <dbReference type="ARBA" id="ARBA00000085"/>
    </source>
</evidence>
<evidence type="ECO:0000259" key="7">
    <source>
        <dbReference type="PROSITE" id="PS50123"/>
    </source>
</evidence>
<evidence type="ECO:0000313" key="8">
    <source>
        <dbReference type="EMBL" id="MFD2732384.1"/>
    </source>
</evidence>
<dbReference type="SUPFAM" id="SSF47757">
    <property type="entry name" value="Chemotaxis receptor methyltransferase CheR, N-terminal domain"/>
    <property type="match status" value="1"/>
</dbReference>
<reference evidence="9" key="1">
    <citation type="journal article" date="2019" name="Int. J. Syst. Evol. Microbiol.">
        <title>The Global Catalogue of Microorganisms (GCM) 10K type strain sequencing project: providing services to taxonomists for standard genome sequencing and annotation.</title>
        <authorList>
            <consortium name="The Broad Institute Genomics Platform"/>
            <consortium name="The Broad Institute Genome Sequencing Center for Infectious Disease"/>
            <person name="Wu L."/>
            <person name="Ma J."/>
        </authorList>
    </citation>
    <scope>NUCLEOTIDE SEQUENCE [LARGE SCALE GENOMIC DNA]</scope>
    <source>
        <strain evidence="9">KCTC 42456</strain>
    </source>
</reference>
<dbReference type="InterPro" id="IPR036097">
    <property type="entry name" value="HisK_dim/P_sf"/>
</dbReference>
<dbReference type="Pfam" id="PF01339">
    <property type="entry name" value="CheB_methylest"/>
    <property type="match status" value="1"/>
</dbReference>
<dbReference type="PROSITE" id="PS50122">
    <property type="entry name" value="CHEB"/>
    <property type="match status" value="1"/>
</dbReference>
<evidence type="ECO:0000313" key="9">
    <source>
        <dbReference type="Proteomes" id="UP001597546"/>
    </source>
</evidence>
<dbReference type="InterPro" id="IPR003661">
    <property type="entry name" value="HisK_dim/P_dom"/>
</dbReference>
<dbReference type="InterPro" id="IPR022641">
    <property type="entry name" value="CheR_N"/>
</dbReference>
<feature type="active site" evidence="3">
    <location>
        <position position="132"/>
    </location>
</feature>
<dbReference type="Proteomes" id="UP001597546">
    <property type="component" value="Unassembled WGS sequence"/>
</dbReference>
<proteinExistence type="predicted"/>
<comment type="caution">
    <text evidence="8">The sequence shown here is derived from an EMBL/GenBank/DDBJ whole genome shotgun (WGS) entry which is preliminary data.</text>
</comment>
<evidence type="ECO:0000259" key="6">
    <source>
        <dbReference type="PROSITE" id="PS50122"/>
    </source>
</evidence>
<dbReference type="SMART" id="SM00388">
    <property type="entry name" value="HisKA"/>
    <property type="match status" value="1"/>
</dbReference>
<dbReference type="CDD" id="cd00075">
    <property type="entry name" value="HATPase"/>
    <property type="match status" value="1"/>
</dbReference>
<dbReference type="CDD" id="cd16434">
    <property type="entry name" value="CheB-CheR_fusion"/>
    <property type="match status" value="1"/>
</dbReference>
<name>A0ABW5TU24_9SPHI</name>
<dbReference type="PROSITE" id="PS50109">
    <property type="entry name" value="HIS_KIN"/>
    <property type="match status" value="1"/>
</dbReference>
<feature type="domain" description="CheB-type methylesterase" evidence="6">
    <location>
        <begin position="3"/>
        <end position="190"/>
    </location>
</feature>
<dbReference type="Gene3D" id="3.30.450.20">
    <property type="entry name" value="PAS domain"/>
    <property type="match status" value="1"/>
</dbReference>
<dbReference type="SMART" id="SM00387">
    <property type="entry name" value="HATPase_c"/>
    <property type="match status" value="1"/>
</dbReference>
<keyword evidence="9" id="KW-1185">Reference proteome</keyword>
<keyword evidence="3" id="KW-0145">Chemotaxis</keyword>
<dbReference type="InterPro" id="IPR000780">
    <property type="entry name" value="CheR_MeTrfase"/>
</dbReference>
<gene>
    <name evidence="8" type="ORF">ACFSSE_11790</name>
</gene>
<dbReference type="PANTHER" id="PTHR24422:SF10">
    <property type="entry name" value="CHEMOTAXIS PROTEIN METHYLTRANSFERASE 2"/>
    <property type="match status" value="1"/>
</dbReference>
<feature type="active site" evidence="3">
    <location>
        <position position="15"/>
    </location>
</feature>
<dbReference type="Pfam" id="PF13596">
    <property type="entry name" value="PAS_10"/>
    <property type="match status" value="1"/>
</dbReference>
<accession>A0ABW5TU24</accession>
<evidence type="ECO:0000259" key="5">
    <source>
        <dbReference type="PROSITE" id="PS50109"/>
    </source>
</evidence>
<dbReference type="Pfam" id="PF01739">
    <property type="entry name" value="CheR"/>
    <property type="match status" value="1"/>
</dbReference>
<feature type="coiled-coil region" evidence="4">
    <location>
        <begin position="633"/>
        <end position="699"/>
    </location>
</feature>
<dbReference type="InterPro" id="IPR035909">
    <property type="entry name" value="CheB_C"/>
</dbReference>
<dbReference type="Pfam" id="PF03705">
    <property type="entry name" value="CheR_N"/>
    <property type="match status" value="1"/>
</dbReference>
<dbReference type="InterPro" id="IPR036890">
    <property type="entry name" value="HATPase_C_sf"/>
</dbReference>
<dbReference type="InterPro" id="IPR022642">
    <property type="entry name" value="CheR_C"/>
</dbReference>